<name>A0AAD5FUL5_SILAS</name>
<gene>
    <name evidence="1" type="ORF">C0J50_12742</name>
</gene>
<keyword evidence="2" id="KW-1185">Reference proteome</keyword>
<evidence type="ECO:0000313" key="1">
    <source>
        <dbReference type="EMBL" id="KAI5629023.1"/>
    </source>
</evidence>
<reference evidence="1" key="1">
    <citation type="submission" date="2018-07" db="EMBL/GenBank/DDBJ databases">
        <title>Comparative genomics of catfishes provides insights into carnivory and benthic adaptation.</title>
        <authorList>
            <person name="Zhang Y."/>
            <person name="Wang D."/>
            <person name="Peng Z."/>
            <person name="Zheng S."/>
            <person name="Shao F."/>
            <person name="Tao W."/>
        </authorList>
    </citation>
    <scope>NUCLEOTIDE SEQUENCE</scope>
    <source>
        <strain evidence="1">Chongqing</strain>
    </source>
</reference>
<dbReference type="AlphaFoldDB" id="A0AAD5FUL5"/>
<sequence>MVIGNTLNSNKVFMEHLKSKVELEETNSANDCNVIIAFVSIVSRAGTDIKAALEMIPKHPYKKIILVSLHHTFDPHYIPPESRYCVYRNDVFAVDCLYHEDQGLLNSSCNDEALKRITKHLIGDKPSNQVFEQSWISVSKM</sequence>
<proteinExistence type="predicted"/>
<dbReference type="PANTHER" id="PTHR34488:SF1">
    <property type="entry name" value="SI:CH211-245H14.1-RELATED"/>
    <property type="match status" value="1"/>
</dbReference>
<evidence type="ECO:0000313" key="2">
    <source>
        <dbReference type="Proteomes" id="UP001205998"/>
    </source>
</evidence>
<dbReference type="PANTHER" id="PTHR34488">
    <property type="entry name" value="SI:CH211-245H14.1-RELATED"/>
    <property type="match status" value="1"/>
</dbReference>
<dbReference type="EMBL" id="MU540012">
    <property type="protein sequence ID" value="KAI5629023.1"/>
    <property type="molecule type" value="Genomic_DNA"/>
</dbReference>
<accession>A0AAD5FUL5</accession>
<comment type="caution">
    <text evidence="1">The sequence shown here is derived from an EMBL/GenBank/DDBJ whole genome shotgun (WGS) entry which is preliminary data.</text>
</comment>
<organism evidence="1 2">
    <name type="scientific">Silurus asotus</name>
    <name type="common">Amur catfish</name>
    <name type="synonym">Parasilurus asotus</name>
    <dbReference type="NCBI Taxonomy" id="30991"/>
    <lineage>
        <taxon>Eukaryota</taxon>
        <taxon>Metazoa</taxon>
        <taxon>Chordata</taxon>
        <taxon>Craniata</taxon>
        <taxon>Vertebrata</taxon>
        <taxon>Euteleostomi</taxon>
        <taxon>Actinopterygii</taxon>
        <taxon>Neopterygii</taxon>
        <taxon>Teleostei</taxon>
        <taxon>Ostariophysi</taxon>
        <taxon>Siluriformes</taxon>
        <taxon>Siluridae</taxon>
        <taxon>Silurus</taxon>
    </lineage>
</organism>
<dbReference type="Proteomes" id="UP001205998">
    <property type="component" value="Unassembled WGS sequence"/>
</dbReference>
<protein>
    <submittedName>
        <fullName evidence="1">Uncharacterized protein</fullName>
    </submittedName>
</protein>